<reference evidence="8" key="1">
    <citation type="submission" date="2021-07" db="EMBL/GenBank/DDBJ databases">
        <authorList>
            <person name="Durling M."/>
        </authorList>
    </citation>
    <scope>NUCLEOTIDE SEQUENCE</scope>
</reference>
<evidence type="ECO:0000256" key="5">
    <source>
        <dbReference type="PIRSR" id="PIRSR602401-1"/>
    </source>
</evidence>
<comment type="caution">
    <text evidence="8">The sequence shown here is derived from an EMBL/GenBank/DDBJ whole genome shotgun (WGS) entry which is preliminary data.</text>
</comment>
<evidence type="ECO:0000256" key="6">
    <source>
        <dbReference type="RuleBase" id="RU000461"/>
    </source>
</evidence>
<dbReference type="InterPro" id="IPR001128">
    <property type="entry name" value="Cyt_P450"/>
</dbReference>
<gene>
    <name evidence="8" type="ORF">HYALB_00001149</name>
</gene>
<dbReference type="CDD" id="cd11065">
    <property type="entry name" value="CYP64-like"/>
    <property type="match status" value="1"/>
</dbReference>
<dbReference type="SUPFAM" id="SSF48264">
    <property type="entry name" value="Cytochrome P450"/>
    <property type="match status" value="1"/>
</dbReference>
<dbReference type="InterPro" id="IPR017972">
    <property type="entry name" value="Cyt_P450_CS"/>
</dbReference>
<dbReference type="PANTHER" id="PTHR46300:SF12">
    <property type="entry name" value="P450, PUTATIVE (EUROFUNG)-RELATED"/>
    <property type="match status" value="1"/>
</dbReference>
<feature type="binding site" description="axial binding residue" evidence="5">
    <location>
        <position position="448"/>
    </location>
    <ligand>
        <name>heme</name>
        <dbReference type="ChEBI" id="CHEBI:30413"/>
    </ligand>
    <ligandPart>
        <name>Fe</name>
        <dbReference type="ChEBI" id="CHEBI:18248"/>
    </ligandPart>
</feature>
<dbReference type="PANTHER" id="PTHR46300">
    <property type="entry name" value="P450, PUTATIVE (EUROFUNG)-RELATED-RELATED"/>
    <property type="match status" value="1"/>
</dbReference>
<evidence type="ECO:0000313" key="8">
    <source>
        <dbReference type="EMBL" id="CAG8972460.1"/>
    </source>
</evidence>
<evidence type="ECO:0000256" key="3">
    <source>
        <dbReference type="ARBA" id="ARBA00023002"/>
    </source>
</evidence>
<dbReference type="GO" id="GO:0020037">
    <property type="term" value="F:heme binding"/>
    <property type="evidence" value="ECO:0007669"/>
    <property type="project" value="InterPro"/>
</dbReference>
<dbReference type="GO" id="GO:0004497">
    <property type="term" value="F:monooxygenase activity"/>
    <property type="evidence" value="ECO:0007669"/>
    <property type="project" value="UniProtKB-KW"/>
</dbReference>
<evidence type="ECO:0000313" key="9">
    <source>
        <dbReference type="Proteomes" id="UP000701801"/>
    </source>
</evidence>
<keyword evidence="7" id="KW-0175">Coiled coil</keyword>
<comment type="cofactor">
    <cofactor evidence="5">
        <name>heme</name>
        <dbReference type="ChEBI" id="CHEBI:30413"/>
    </cofactor>
</comment>
<proteinExistence type="inferred from homology"/>
<evidence type="ECO:0000256" key="1">
    <source>
        <dbReference type="ARBA" id="ARBA00010617"/>
    </source>
</evidence>
<keyword evidence="4 5" id="KW-0408">Iron</keyword>
<dbReference type="InterPro" id="IPR002401">
    <property type="entry name" value="Cyt_P450_E_grp-I"/>
</dbReference>
<accession>A0A9N9LFZ2</accession>
<evidence type="ECO:0000256" key="4">
    <source>
        <dbReference type="ARBA" id="ARBA00023004"/>
    </source>
</evidence>
<dbReference type="Pfam" id="PF00067">
    <property type="entry name" value="p450"/>
    <property type="match status" value="1"/>
</dbReference>
<dbReference type="InterPro" id="IPR036396">
    <property type="entry name" value="Cyt_P450_sf"/>
</dbReference>
<keyword evidence="5 6" id="KW-0349">Heme</keyword>
<feature type="coiled-coil region" evidence="7">
    <location>
        <begin position="251"/>
        <end position="278"/>
    </location>
</feature>
<keyword evidence="9" id="KW-1185">Reference proteome</keyword>
<dbReference type="GO" id="GO:0005506">
    <property type="term" value="F:iron ion binding"/>
    <property type="evidence" value="ECO:0007669"/>
    <property type="project" value="InterPro"/>
</dbReference>
<dbReference type="EMBL" id="CAJVRM010000045">
    <property type="protein sequence ID" value="CAG8972460.1"/>
    <property type="molecule type" value="Genomic_DNA"/>
</dbReference>
<keyword evidence="6" id="KW-0503">Monooxygenase</keyword>
<evidence type="ECO:0008006" key="10">
    <source>
        <dbReference type="Google" id="ProtNLM"/>
    </source>
</evidence>
<name>A0A9N9LFZ2_9HELO</name>
<protein>
    <recommendedName>
        <fullName evidence="10">Cytochrome P450</fullName>
    </recommendedName>
</protein>
<keyword evidence="3 6" id="KW-0560">Oxidoreductase</keyword>
<comment type="similarity">
    <text evidence="1 6">Belongs to the cytochrome P450 family.</text>
</comment>
<organism evidence="8 9">
    <name type="scientific">Hymenoscyphus albidus</name>
    <dbReference type="NCBI Taxonomy" id="595503"/>
    <lineage>
        <taxon>Eukaryota</taxon>
        <taxon>Fungi</taxon>
        <taxon>Dikarya</taxon>
        <taxon>Ascomycota</taxon>
        <taxon>Pezizomycotina</taxon>
        <taxon>Leotiomycetes</taxon>
        <taxon>Helotiales</taxon>
        <taxon>Helotiaceae</taxon>
        <taxon>Hymenoscyphus</taxon>
    </lineage>
</organism>
<evidence type="ECO:0000256" key="2">
    <source>
        <dbReference type="ARBA" id="ARBA00022723"/>
    </source>
</evidence>
<dbReference type="GO" id="GO:0016705">
    <property type="term" value="F:oxidoreductase activity, acting on paired donors, with incorporation or reduction of molecular oxygen"/>
    <property type="evidence" value="ECO:0007669"/>
    <property type="project" value="InterPro"/>
</dbReference>
<dbReference type="Gene3D" id="1.10.630.10">
    <property type="entry name" value="Cytochrome P450"/>
    <property type="match status" value="1"/>
</dbReference>
<dbReference type="InterPro" id="IPR050364">
    <property type="entry name" value="Cytochrome_P450_fung"/>
</dbReference>
<sequence>MIPLEVSLPPWSSLGKQSWATAVIVLVTVMVWYKSVQNYRWNKKYKFPNRIPGVPIFGNTFQLPPINQGLWGNEKRMKYGEMFTCKFGVQTWVFLNSSRVVKDLLEKRSAIYSSRPHLPMASTLMSGSSRVLFMGYNDRWRAIRKVMHSILNAKNAPTFASFQDIESKHLLYDYLHSPDKWSLANQRYSNSVVMSVVFGKRQELDHPETKELLETSADILNAMQPGANIVDVLPFLEKLPTWLQWWRSRGLRDQEKCKRVYQREVAELKARVEAGTARDCYALQFMKNPESQKFGETQFLFSLGSLLEAGSDTSRVAITQVLAAACVDPRWVKTAREQLDSVCGSNAERLPSVSDRAQLPYITAVTKESFRWKPPPQIGVPHMLTEDDEYEGYRFPKGTVFTWNAFGIILNEEEYDEPLRFWPERFLNEDLENVLKGHWGFGAGRRVCPGYHVGESNVFIAIARLLYCFEFEAVEDQPIDVFKTNWADHLGAPFAMKIKPRSPAHAALAEREGKVAAETKY</sequence>
<dbReference type="Proteomes" id="UP000701801">
    <property type="component" value="Unassembled WGS sequence"/>
</dbReference>
<dbReference type="AlphaFoldDB" id="A0A9N9LFZ2"/>
<dbReference type="PRINTS" id="PR00463">
    <property type="entry name" value="EP450I"/>
</dbReference>
<dbReference type="OrthoDB" id="1103324at2759"/>
<keyword evidence="2 5" id="KW-0479">Metal-binding</keyword>
<dbReference type="PROSITE" id="PS00086">
    <property type="entry name" value="CYTOCHROME_P450"/>
    <property type="match status" value="1"/>
</dbReference>
<evidence type="ECO:0000256" key="7">
    <source>
        <dbReference type="SAM" id="Coils"/>
    </source>
</evidence>